<protein>
    <recommendedName>
        <fullName evidence="6">Lipoprotein</fullName>
    </recommendedName>
</protein>
<feature type="chain" id="PRO_5022866601" description="Lipoprotein" evidence="1">
    <location>
        <begin position="26"/>
        <end position="195"/>
    </location>
</feature>
<dbReference type="Proteomes" id="UP000183760">
    <property type="component" value="Unassembled WGS sequence"/>
</dbReference>
<evidence type="ECO:0000313" key="2">
    <source>
        <dbReference type="EMBL" id="GEN07324.1"/>
    </source>
</evidence>
<evidence type="ECO:0000313" key="3">
    <source>
        <dbReference type="EMBL" id="SET95620.1"/>
    </source>
</evidence>
<dbReference type="AlphaFoldDB" id="A0A511SZJ5"/>
<evidence type="ECO:0008006" key="6">
    <source>
        <dbReference type="Google" id="ProtNLM"/>
    </source>
</evidence>
<name>A0A511SZJ5_MYXFU</name>
<evidence type="ECO:0000313" key="4">
    <source>
        <dbReference type="Proteomes" id="UP000183760"/>
    </source>
</evidence>
<dbReference type="OrthoDB" id="5506741at2"/>
<accession>A0A511SZJ5</accession>
<sequence>MTKFSQTLLAALALSLLLPVASARASDYPPDYPICSVYDSVTTGPFEVIRHTRRLPGRLASLTVSYRGFLRGLYPDNQISIYVSLNGRQQTLAASSGTNNDAYVFLNAGPRGCTKCLRYINTPLCNAHFAAGGQEGVWVCEQPSAVENDLFFYAFDWNGYQNAWDIHVAATAGGQWDSNLGNNYFARLPARSSCW</sequence>
<organism evidence="2 5">
    <name type="scientific">Myxococcus fulvus</name>
    <dbReference type="NCBI Taxonomy" id="33"/>
    <lineage>
        <taxon>Bacteria</taxon>
        <taxon>Pseudomonadati</taxon>
        <taxon>Myxococcota</taxon>
        <taxon>Myxococcia</taxon>
        <taxon>Myxococcales</taxon>
        <taxon>Cystobacterineae</taxon>
        <taxon>Myxococcaceae</taxon>
        <taxon>Myxococcus</taxon>
    </lineage>
</organism>
<feature type="signal peptide" evidence="1">
    <location>
        <begin position="1"/>
        <end position="25"/>
    </location>
</feature>
<keyword evidence="4" id="KW-1185">Reference proteome</keyword>
<comment type="caution">
    <text evidence="2">The sequence shown here is derived from an EMBL/GenBank/DDBJ whole genome shotgun (WGS) entry which is preliminary data.</text>
</comment>
<evidence type="ECO:0000256" key="1">
    <source>
        <dbReference type="SAM" id="SignalP"/>
    </source>
</evidence>
<dbReference type="RefSeq" id="WP_046716179.1">
    <property type="nucleotide sequence ID" value="NZ_BJXR01000023.1"/>
</dbReference>
<keyword evidence="1" id="KW-0732">Signal</keyword>
<dbReference type="STRING" id="1334629.MFUL124B02_36755"/>
<reference evidence="3 4" key="1">
    <citation type="submission" date="2016-10" db="EMBL/GenBank/DDBJ databases">
        <authorList>
            <person name="Varghese N."/>
            <person name="Submissions S."/>
        </authorList>
    </citation>
    <scope>NUCLEOTIDE SEQUENCE [LARGE SCALE GENOMIC DNA]</scope>
    <source>
        <strain evidence="3 4">DSM 16525</strain>
    </source>
</reference>
<evidence type="ECO:0000313" key="5">
    <source>
        <dbReference type="Proteomes" id="UP000321514"/>
    </source>
</evidence>
<dbReference type="EMBL" id="FOIB01000004">
    <property type="protein sequence ID" value="SET95620.1"/>
    <property type="molecule type" value="Genomic_DNA"/>
</dbReference>
<gene>
    <name evidence="2" type="ORF">MFU01_23610</name>
    <name evidence="3" type="ORF">SAMN05443572_10455</name>
</gene>
<proteinExistence type="predicted"/>
<dbReference type="EMBL" id="BJXR01000023">
    <property type="protein sequence ID" value="GEN07324.1"/>
    <property type="molecule type" value="Genomic_DNA"/>
</dbReference>
<dbReference type="Proteomes" id="UP000321514">
    <property type="component" value="Unassembled WGS sequence"/>
</dbReference>
<reference evidence="2 5" key="2">
    <citation type="submission" date="2019-07" db="EMBL/GenBank/DDBJ databases">
        <title>Whole genome shotgun sequence of Myxococcus fulvus NBRC 100333.</title>
        <authorList>
            <person name="Hosoyama A."/>
            <person name="Uohara A."/>
            <person name="Ohji S."/>
            <person name="Ichikawa N."/>
        </authorList>
    </citation>
    <scope>NUCLEOTIDE SEQUENCE [LARGE SCALE GENOMIC DNA]</scope>
    <source>
        <strain evidence="2 5">NBRC 100333</strain>
    </source>
</reference>